<name>A0ABQ6B754_9BRAD</name>
<feature type="transmembrane region" description="Helical" evidence="1">
    <location>
        <begin position="110"/>
        <end position="134"/>
    </location>
</feature>
<evidence type="ECO:0000313" key="2">
    <source>
        <dbReference type="EMBL" id="GLR87872.1"/>
    </source>
</evidence>
<accession>A0ABQ6B754</accession>
<feature type="transmembrane region" description="Helical" evidence="1">
    <location>
        <begin position="45"/>
        <end position="65"/>
    </location>
</feature>
<sequence>MSVLIQFAIGLIFGAGLLISGMSNPAKVLNFLDLAAIRAGSWDPSLMFVMLGAVATAFIGFRMVLKRQRPLLGDTFHLPASNDIDPRIIIGPAIFGVGWGLAGFCPGPAFVALGYGTLASVLFVIAMMIGMAAARALAERQPTLATPSYE</sequence>
<evidence type="ECO:0000256" key="1">
    <source>
        <dbReference type="SAM" id="Phobius"/>
    </source>
</evidence>
<dbReference type="Proteomes" id="UP001156905">
    <property type="component" value="Unassembled WGS sequence"/>
</dbReference>
<gene>
    <name evidence="2" type="ORF">GCM10007857_45840</name>
</gene>
<dbReference type="Pfam" id="PF20398">
    <property type="entry name" value="DUF6691"/>
    <property type="match status" value="1"/>
</dbReference>
<dbReference type="EMBL" id="BSOW01000016">
    <property type="protein sequence ID" value="GLR87872.1"/>
    <property type="molecule type" value="Genomic_DNA"/>
</dbReference>
<proteinExistence type="predicted"/>
<comment type="caution">
    <text evidence="2">The sequence shown here is derived from an EMBL/GenBank/DDBJ whole genome shotgun (WGS) entry which is preliminary data.</text>
</comment>
<dbReference type="RefSeq" id="WP_284268938.1">
    <property type="nucleotide sequence ID" value="NZ_BSOW01000016.1"/>
</dbReference>
<feature type="transmembrane region" description="Helical" evidence="1">
    <location>
        <begin position="86"/>
        <end position="104"/>
    </location>
</feature>
<keyword evidence="1" id="KW-1133">Transmembrane helix</keyword>
<evidence type="ECO:0000313" key="3">
    <source>
        <dbReference type="Proteomes" id="UP001156905"/>
    </source>
</evidence>
<dbReference type="InterPro" id="IPR046513">
    <property type="entry name" value="DUF6691"/>
</dbReference>
<keyword evidence="1" id="KW-0472">Membrane</keyword>
<protein>
    <submittedName>
        <fullName evidence="2">Membrane protein</fullName>
    </submittedName>
</protein>
<keyword evidence="3" id="KW-1185">Reference proteome</keyword>
<organism evidence="2 3">
    <name type="scientific">Bradyrhizobium iriomotense</name>
    <dbReference type="NCBI Taxonomy" id="441950"/>
    <lineage>
        <taxon>Bacteria</taxon>
        <taxon>Pseudomonadati</taxon>
        <taxon>Pseudomonadota</taxon>
        <taxon>Alphaproteobacteria</taxon>
        <taxon>Hyphomicrobiales</taxon>
        <taxon>Nitrobacteraceae</taxon>
        <taxon>Bradyrhizobium</taxon>
    </lineage>
</organism>
<keyword evidence="1" id="KW-0812">Transmembrane</keyword>
<reference evidence="3" key="1">
    <citation type="journal article" date="2019" name="Int. J. Syst. Evol. Microbiol.">
        <title>The Global Catalogue of Microorganisms (GCM) 10K type strain sequencing project: providing services to taxonomists for standard genome sequencing and annotation.</title>
        <authorList>
            <consortium name="The Broad Institute Genomics Platform"/>
            <consortium name="The Broad Institute Genome Sequencing Center for Infectious Disease"/>
            <person name="Wu L."/>
            <person name="Ma J."/>
        </authorList>
    </citation>
    <scope>NUCLEOTIDE SEQUENCE [LARGE SCALE GENOMIC DNA]</scope>
    <source>
        <strain evidence="3">NBRC 102520</strain>
    </source>
</reference>